<sequence>MLVWLDSSPEQVLLLSLFVSAACSFLVVNFTTVVLQFLFPCPAESGRLGCFGWAECVILVLVLRGNCVVRLPRRDAIQCPILFSMVSTLRRQRKRLPSLHPSCPMALWCRAWHGIA</sequence>
<dbReference type="Proteomes" id="UP001174934">
    <property type="component" value="Unassembled WGS sequence"/>
</dbReference>
<evidence type="ECO:0000256" key="1">
    <source>
        <dbReference type="SAM" id="Phobius"/>
    </source>
</evidence>
<keyword evidence="1" id="KW-0812">Transmembrane</keyword>
<keyword evidence="1" id="KW-1133">Transmembrane helix</keyword>
<proteinExistence type="predicted"/>
<keyword evidence="1" id="KW-0472">Membrane</keyword>
<comment type="caution">
    <text evidence="2">The sequence shown here is derived from an EMBL/GenBank/DDBJ whole genome shotgun (WGS) entry which is preliminary data.</text>
</comment>
<organism evidence="2 3">
    <name type="scientific">Bombardia bombarda</name>
    <dbReference type="NCBI Taxonomy" id="252184"/>
    <lineage>
        <taxon>Eukaryota</taxon>
        <taxon>Fungi</taxon>
        <taxon>Dikarya</taxon>
        <taxon>Ascomycota</taxon>
        <taxon>Pezizomycotina</taxon>
        <taxon>Sordariomycetes</taxon>
        <taxon>Sordariomycetidae</taxon>
        <taxon>Sordariales</taxon>
        <taxon>Lasiosphaeriaceae</taxon>
        <taxon>Bombardia</taxon>
    </lineage>
</organism>
<keyword evidence="3" id="KW-1185">Reference proteome</keyword>
<name>A0AA39WCD9_9PEZI</name>
<evidence type="ECO:0000313" key="2">
    <source>
        <dbReference type="EMBL" id="KAK0612460.1"/>
    </source>
</evidence>
<protein>
    <submittedName>
        <fullName evidence="2">Uncharacterized protein</fullName>
    </submittedName>
</protein>
<feature type="transmembrane region" description="Helical" evidence="1">
    <location>
        <begin position="12"/>
        <end position="39"/>
    </location>
</feature>
<reference evidence="2" key="1">
    <citation type="submission" date="2023-06" db="EMBL/GenBank/DDBJ databases">
        <title>Genome-scale phylogeny and comparative genomics of the fungal order Sordariales.</title>
        <authorList>
            <consortium name="Lawrence Berkeley National Laboratory"/>
            <person name="Hensen N."/>
            <person name="Bonometti L."/>
            <person name="Westerberg I."/>
            <person name="Brannstrom I.O."/>
            <person name="Guillou S."/>
            <person name="Cros-Aarteil S."/>
            <person name="Calhoun S."/>
            <person name="Haridas S."/>
            <person name="Kuo A."/>
            <person name="Mondo S."/>
            <person name="Pangilinan J."/>
            <person name="Riley R."/>
            <person name="LaButti K."/>
            <person name="Andreopoulos B."/>
            <person name="Lipzen A."/>
            <person name="Chen C."/>
            <person name="Yanf M."/>
            <person name="Daum C."/>
            <person name="Ng V."/>
            <person name="Clum A."/>
            <person name="Steindorff A."/>
            <person name="Ohm R."/>
            <person name="Martin F."/>
            <person name="Silar P."/>
            <person name="Natvig D."/>
            <person name="Lalanne C."/>
            <person name="Gautier V."/>
            <person name="Ament-velasquez S.L."/>
            <person name="Kruys A."/>
            <person name="Hutchinson M.I."/>
            <person name="Powell A.J."/>
            <person name="Barry K."/>
            <person name="Miller A.N."/>
            <person name="Grigoriev I.V."/>
            <person name="Debuchy R."/>
            <person name="Gladieux P."/>
            <person name="Thoren M.H."/>
            <person name="Johannesson H."/>
        </authorList>
    </citation>
    <scope>NUCLEOTIDE SEQUENCE</scope>
    <source>
        <strain evidence="2">SMH3391-2</strain>
    </source>
</reference>
<gene>
    <name evidence="2" type="ORF">B0T17DRAFT_407580</name>
</gene>
<dbReference type="EMBL" id="JAULSR010000009">
    <property type="protein sequence ID" value="KAK0612460.1"/>
    <property type="molecule type" value="Genomic_DNA"/>
</dbReference>
<accession>A0AA39WCD9</accession>
<evidence type="ECO:0000313" key="3">
    <source>
        <dbReference type="Proteomes" id="UP001174934"/>
    </source>
</evidence>
<dbReference type="AlphaFoldDB" id="A0AA39WCD9"/>
<feature type="transmembrane region" description="Helical" evidence="1">
    <location>
        <begin position="45"/>
        <end position="63"/>
    </location>
</feature>